<dbReference type="PANTHER" id="PTHR33164">
    <property type="entry name" value="TRANSCRIPTIONAL REGULATOR, MARR FAMILY"/>
    <property type="match status" value="1"/>
</dbReference>
<keyword evidence="3" id="KW-1185">Reference proteome</keyword>
<dbReference type="PROSITE" id="PS50995">
    <property type="entry name" value="HTH_MARR_2"/>
    <property type="match status" value="1"/>
</dbReference>
<evidence type="ECO:0000313" key="3">
    <source>
        <dbReference type="Proteomes" id="UP000198802"/>
    </source>
</evidence>
<reference evidence="3" key="1">
    <citation type="submission" date="2015-11" db="EMBL/GenBank/DDBJ databases">
        <authorList>
            <person name="Varghese N."/>
        </authorList>
    </citation>
    <scope>NUCLEOTIDE SEQUENCE [LARGE SCALE GENOMIC DNA]</scope>
    <source>
        <strain evidence="3">DSM 45899</strain>
    </source>
</reference>
<dbReference type="GO" id="GO:0003677">
    <property type="term" value="F:DNA binding"/>
    <property type="evidence" value="ECO:0007669"/>
    <property type="project" value="UniProtKB-KW"/>
</dbReference>
<dbReference type="InterPro" id="IPR036388">
    <property type="entry name" value="WH-like_DNA-bd_sf"/>
</dbReference>
<dbReference type="GO" id="GO:0006950">
    <property type="term" value="P:response to stress"/>
    <property type="evidence" value="ECO:0007669"/>
    <property type="project" value="TreeGrafter"/>
</dbReference>
<name>A0A0S4QU56_9ACTN</name>
<dbReference type="Pfam" id="PF12802">
    <property type="entry name" value="MarR_2"/>
    <property type="match status" value="1"/>
</dbReference>
<organism evidence="2 3">
    <name type="scientific">Parafrankia irregularis</name>
    <dbReference type="NCBI Taxonomy" id="795642"/>
    <lineage>
        <taxon>Bacteria</taxon>
        <taxon>Bacillati</taxon>
        <taxon>Actinomycetota</taxon>
        <taxon>Actinomycetes</taxon>
        <taxon>Frankiales</taxon>
        <taxon>Frankiaceae</taxon>
        <taxon>Parafrankia</taxon>
    </lineage>
</organism>
<dbReference type="PRINTS" id="PR00598">
    <property type="entry name" value="HTHMARR"/>
</dbReference>
<dbReference type="GO" id="GO:0003700">
    <property type="term" value="F:DNA-binding transcription factor activity"/>
    <property type="evidence" value="ECO:0007669"/>
    <property type="project" value="InterPro"/>
</dbReference>
<dbReference type="PANTHER" id="PTHR33164:SF43">
    <property type="entry name" value="HTH-TYPE TRANSCRIPTIONAL REPRESSOR YETL"/>
    <property type="match status" value="1"/>
</dbReference>
<protein>
    <submittedName>
        <fullName evidence="2">DNA-binding transcriptional regulator, MarR family</fullName>
    </submittedName>
</protein>
<accession>A0A0S4QU56</accession>
<dbReference type="SMART" id="SM00347">
    <property type="entry name" value="HTH_MARR"/>
    <property type="match status" value="1"/>
</dbReference>
<keyword evidence="2" id="KW-0238">DNA-binding</keyword>
<dbReference type="InterPro" id="IPR039422">
    <property type="entry name" value="MarR/SlyA-like"/>
</dbReference>
<sequence length="151" mass="16730">MSDTAITSGPIVLLTRLSRLVHRASTPELLGISLKELAALAYLRDHDPTTQRALTQGLCVDANYCVLLLNELEAAGLAERHRDPADRRRHLVTMTEAGRRALEQAEHAQETIEDEILTGLSPQERATLTQLLRQALDSAVRRPAAQEHTPR</sequence>
<dbReference type="InterPro" id="IPR036390">
    <property type="entry name" value="WH_DNA-bd_sf"/>
</dbReference>
<dbReference type="SUPFAM" id="SSF46785">
    <property type="entry name" value="Winged helix' DNA-binding domain"/>
    <property type="match status" value="1"/>
</dbReference>
<evidence type="ECO:0000313" key="2">
    <source>
        <dbReference type="EMBL" id="CUU59027.1"/>
    </source>
</evidence>
<feature type="domain" description="HTH marR-type" evidence="1">
    <location>
        <begin position="1"/>
        <end position="137"/>
    </location>
</feature>
<dbReference type="Gene3D" id="1.10.10.10">
    <property type="entry name" value="Winged helix-like DNA-binding domain superfamily/Winged helix DNA-binding domain"/>
    <property type="match status" value="1"/>
</dbReference>
<evidence type="ECO:0000259" key="1">
    <source>
        <dbReference type="PROSITE" id="PS50995"/>
    </source>
</evidence>
<gene>
    <name evidence="2" type="ORF">Ga0074812_12452</name>
</gene>
<dbReference type="InterPro" id="IPR000835">
    <property type="entry name" value="HTH_MarR-typ"/>
</dbReference>
<dbReference type="Proteomes" id="UP000198802">
    <property type="component" value="Unassembled WGS sequence"/>
</dbReference>
<dbReference type="EMBL" id="FAOZ01000024">
    <property type="protein sequence ID" value="CUU59027.1"/>
    <property type="molecule type" value="Genomic_DNA"/>
</dbReference>
<dbReference type="AlphaFoldDB" id="A0A0S4QU56"/>
<proteinExistence type="predicted"/>